<comment type="subcellular location">
    <subcellularLocation>
        <location evidence="1 12">Membrane</location>
        <topology evidence="1 12">Multi-pass membrane protein</topology>
    </subcellularLocation>
</comment>
<feature type="transmembrane region" description="Helical" evidence="14">
    <location>
        <begin position="187"/>
        <end position="211"/>
    </location>
</feature>
<evidence type="ECO:0000256" key="13">
    <source>
        <dbReference type="SAM" id="MobiDB-lite"/>
    </source>
</evidence>
<dbReference type="GO" id="GO:0051205">
    <property type="term" value="P:protein insertion into membrane"/>
    <property type="evidence" value="ECO:0007669"/>
    <property type="project" value="TreeGrafter"/>
</dbReference>
<keyword evidence="6 14" id="KW-0472">Membrane</keyword>
<keyword evidence="17" id="KW-1185">Reference proteome</keyword>
<feature type="compositionally biased region" description="Basic and acidic residues" evidence="13">
    <location>
        <begin position="363"/>
        <end position="379"/>
    </location>
</feature>
<evidence type="ECO:0000256" key="10">
    <source>
        <dbReference type="ARBA" id="ARBA00033245"/>
    </source>
</evidence>
<keyword evidence="4 12" id="KW-0812">Transmembrane</keyword>
<name>A0A097IIU7_9CORY</name>
<dbReference type="GO" id="GO:0032977">
    <property type="term" value="F:membrane insertase activity"/>
    <property type="evidence" value="ECO:0007669"/>
    <property type="project" value="InterPro"/>
</dbReference>
<accession>A0A097IIU7</accession>
<dbReference type="Proteomes" id="UP000029914">
    <property type="component" value="Chromosome"/>
</dbReference>
<feature type="transmembrane region" description="Helical" evidence="14">
    <location>
        <begin position="254"/>
        <end position="274"/>
    </location>
</feature>
<feature type="domain" description="Membrane insertase YidC/Oxa/ALB C-terminal" evidence="15">
    <location>
        <begin position="32"/>
        <end position="271"/>
    </location>
</feature>
<dbReference type="NCBIfam" id="TIGR03592">
    <property type="entry name" value="yidC_oxa1_cterm"/>
    <property type="match status" value="1"/>
</dbReference>
<comment type="subunit">
    <text evidence="8">Interacts with the Sec translocase complex via SecD. Specifically interacts with transmembrane segments of nascent integral membrane proteins during membrane integration.</text>
</comment>
<dbReference type="PANTHER" id="PTHR12428">
    <property type="entry name" value="OXA1"/>
    <property type="match status" value="1"/>
</dbReference>
<organism evidence="16 17">
    <name type="scientific">Corynebacterium doosanense CAU 212 = DSM 45436</name>
    <dbReference type="NCBI Taxonomy" id="558173"/>
    <lineage>
        <taxon>Bacteria</taxon>
        <taxon>Bacillati</taxon>
        <taxon>Actinomycetota</taxon>
        <taxon>Actinomycetes</taxon>
        <taxon>Mycobacteriales</taxon>
        <taxon>Corynebacteriaceae</taxon>
        <taxon>Corynebacterium</taxon>
    </lineage>
</organism>
<evidence type="ECO:0000259" key="15">
    <source>
        <dbReference type="Pfam" id="PF02096"/>
    </source>
</evidence>
<evidence type="ECO:0000256" key="4">
    <source>
        <dbReference type="ARBA" id="ARBA00022692"/>
    </source>
</evidence>
<evidence type="ECO:0000256" key="3">
    <source>
        <dbReference type="ARBA" id="ARBA00015325"/>
    </source>
</evidence>
<dbReference type="EMBL" id="CP006764">
    <property type="protein sequence ID" value="AIT62049.1"/>
    <property type="molecule type" value="Genomic_DNA"/>
</dbReference>
<dbReference type="RefSeq" id="WP_026159366.1">
    <property type="nucleotide sequence ID" value="NZ_AQUX01000005.1"/>
</dbReference>
<evidence type="ECO:0000256" key="6">
    <source>
        <dbReference type="ARBA" id="ARBA00023136"/>
    </source>
</evidence>
<dbReference type="KEGG" id="cdo:CDOO_12840"/>
<dbReference type="Pfam" id="PF02096">
    <property type="entry name" value="60KD_IMP"/>
    <property type="match status" value="1"/>
</dbReference>
<protein>
    <recommendedName>
        <fullName evidence="3">Membrane protein insertase YidC</fullName>
    </recommendedName>
    <alternativeName>
        <fullName evidence="11">Foldase YidC</fullName>
    </alternativeName>
    <alternativeName>
        <fullName evidence="10">Membrane integrase YidC</fullName>
    </alternativeName>
    <alternativeName>
        <fullName evidence="9">Membrane protein YidC</fullName>
    </alternativeName>
</protein>
<evidence type="ECO:0000256" key="9">
    <source>
        <dbReference type="ARBA" id="ARBA00031538"/>
    </source>
</evidence>
<evidence type="ECO:0000256" key="7">
    <source>
        <dbReference type="ARBA" id="ARBA00025034"/>
    </source>
</evidence>
<keyword evidence="5 14" id="KW-1133">Transmembrane helix</keyword>
<dbReference type="InterPro" id="IPR028055">
    <property type="entry name" value="YidC/Oxa/ALB_C"/>
</dbReference>
<dbReference type="InterPro" id="IPR001708">
    <property type="entry name" value="YidC/ALB3/OXA1/COX18"/>
</dbReference>
<dbReference type="OrthoDB" id="9780552at2"/>
<feature type="region of interest" description="Disordered" evidence="13">
    <location>
        <begin position="307"/>
        <end position="379"/>
    </location>
</feature>
<evidence type="ECO:0000256" key="8">
    <source>
        <dbReference type="ARBA" id="ARBA00026028"/>
    </source>
</evidence>
<dbReference type="HOGENOM" id="CLU_036138_2_0_11"/>
<evidence type="ECO:0000256" key="5">
    <source>
        <dbReference type="ARBA" id="ARBA00022989"/>
    </source>
</evidence>
<feature type="compositionally biased region" description="Basic and acidic residues" evidence="13">
    <location>
        <begin position="326"/>
        <end position="353"/>
    </location>
</feature>
<sequence length="379" mass="43234">MLELFAYPVSVVLKAWHLLLTEVFTMDASAAWIISVILLVVTVRGLLFPFAWMQKRSSHRSVLMRPEKAELERRYGSSAKPEDVIALRDATKELHERYGFRPAVGCIPPLIQIPVVLGLYRLLLWISRPELLGAHGNSSGGVGVLTGEDVASFEQARLFDVPLPAYLAMSEERLAALGTNSTDTWNVIFPLVLVAIFFTTANLIVSNYFNYRYMDWSSTPMRVVFRIMVALTVIMPFFIFWLGTHGPLPFALVLYWVTGNLWTALQTIVLNVVIRRRWPEGEEHRELRHAGRQELIDARRARRSRRAEDRSYVASAKSRGTTRASARAELKERDAREAQEKAARKAEEKELRRQRNRVQAALRARDSKAKRESRKSGES</sequence>
<feature type="transmembrane region" description="Helical" evidence="14">
    <location>
        <begin position="223"/>
        <end position="242"/>
    </location>
</feature>
<feature type="transmembrane region" description="Helical" evidence="14">
    <location>
        <begin position="30"/>
        <end position="52"/>
    </location>
</feature>
<dbReference type="eggNOG" id="COG0706">
    <property type="taxonomic scope" value="Bacteria"/>
</dbReference>
<dbReference type="STRING" id="558173.CDOO_12840"/>
<comment type="similarity">
    <text evidence="2">Belongs to the OXA1/ALB3/YidC family. Type 1 subfamily.</text>
</comment>
<reference evidence="16 17" key="1">
    <citation type="submission" date="2013-09" db="EMBL/GenBank/DDBJ databases">
        <title>Complete genome sequence of Corynebacterium doosanense CAU 212(T) (=DSM 45436(T)), isolated from activated sludge.</title>
        <authorList>
            <person name="Schaffert L."/>
            <person name="Albersmeier A."/>
            <person name="Kalinowski J."/>
            <person name="Ruckert C."/>
        </authorList>
    </citation>
    <scope>NUCLEOTIDE SEQUENCE [LARGE SCALE GENOMIC DNA]</scope>
    <source>
        <strain evidence="16 17">CAU 212</strain>
    </source>
</reference>
<feature type="transmembrane region" description="Helical" evidence="14">
    <location>
        <begin position="102"/>
        <end position="123"/>
    </location>
</feature>
<evidence type="ECO:0000313" key="16">
    <source>
        <dbReference type="EMBL" id="AIT62049.1"/>
    </source>
</evidence>
<dbReference type="PANTHER" id="PTHR12428:SF65">
    <property type="entry name" value="CYTOCHROME C OXIDASE ASSEMBLY PROTEIN COX18, MITOCHONDRIAL"/>
    <property type="match status" value="1"/>
</dbReference>
<evidence type="ECO:0000256" key="1">
    <source>
        <dbReference type="ARBA" id="ARBA00004141"/>
    </source>
</evidence>
<dbReference type="AlphaFoldDB" id="A0A097IIU7"/>
<gene>
    <name evidence="16" type="ORF">CDOO_12840</name>
</gene>
<evidence type="ECO:0000313" key="17">
    <source>
        <dbReference type="Proteomes" id="UP000029914"/>
    </source>
</evidence>
<proteinExistence type="inferred from homology"/>
<comment type="function">
    <text evidence="7">Required for the insertion and/or proper folding and/or complex formation of integral membrane proteins into the membrane. Involved in integration of membrane proteins that insert both dependently and independently of the Sec translocase complex, as well as at least some lipoproteins. Aids folding of multispanning membrane proteins.</text>
</comment>
<evidence type="ECO:0000256" key="11">
    <source>
        <dbReference type="ARBA" id="ARBA00033342"/>
    </source>
</evidence>
<dbReference type="GO" id="GO:0016020">
    <property type="term" value="C:membrane"/>
    <property type="evidence" value="ECO:0007669"/>
    <property type="project" value="UniProtKB-SubCell"/>
</dbReference>
<evidence type="ECO:0000256" key="12">
    <source>
        <dbReference type="RuleBase" id="RU003945"/>
    </source>
</evidence>
<evidence type="ECO:0000256" key="14">
    <source>
        <dbReference type="SAM" id="Phobius"/>
    </source>
</evidence>
<evidence type="ECO:0000256" key="2">
    <source>
        <dbReference type="ARBA" id="ARBA00010527"/>
    </source>
</evidence>